<comment type="similarity">
    <text evidence="2">Belongs to the RdgC family.</text>
</comment>
<dbReference type="RefSeq" id="WP_085682224.1">
    <property type="nucleotide sequence ID" value="NZ_CP020932.1"/>
</dbReference>
<dbReference type="Pfam" id="PF04381">
    <property type="entry name" value="RdgC"/>
    <property type="match status" value="1"/>
</dbReference>
<evidence type="ECO:0000313" key="6">
    <source>
        <dbReference type="EMBL" id="ARM86273.1"/>
    </source>
</evidence>
<organism evidence="6 7">
    <name type="scientific">Marinobacter salarius</name>
    <dbReference type="NCBI Taxonomy" id="1420917"/>
    <lineage>
        <taxon>Bacteria</taxon>
        <taxon>Pseudomonadati</taxon>
        <taxon>Pseudomonadota</taxon>
        <taxon>Gammaproteobacteria</taxon>
        <taxon>Pseudomonadales</taxon>
        <taxon>Marinobacteraceae</taxon>
        <taxon>Marinobacter</taxon>
    </lineage>
</organism>
<dbReference type="Proteomes" id="UP000193100">
    <property type="component" value="Plasmid pSMR5"/>
</dbReference>
<proteinExistence type="inferred from homology"/>
<evidence type="ECO:0000256" key="2">
    <source>
        <dbReference type="ARBA" id="ARBA00008657"/>
    </source>
</evidence>
<accession>A0A1W6KFU5</accession>
<sequence>MKQLRVLTLHSDLPEQDDLAKIAKSYPARECQHLEQATLGFRDLPGMHGEKVLMVEGSTFLYAEFLRFRRSVPANVRDREVRKRIKKLNDNGEEITSKVRKALKDEVTNELLPKMPQMDTVIPLVIDIASKRIWVGATSDSIVDKVFQLLRNAGLSILVELWFEGVDLSRWMGDWMLDRQELPESLSLGGKVKLADPHEPQATVTISNEELTEAEFQAVAESRTVISLELANAGLSFMLGHDGAFKSLKFEGDSDWEDLAHEIGVKLTEFRNALSKLNDRFEH</sequence>
<dbReference type="PANTHER" id="PTHR38103">
    <property type="entry name" value="RECOMBINATION-ASSOCIATED PROTEIN RDGC"/>
    <property type="match status" value="1"/>
</dbReference>
<dbReference type="GO" id="GO:0000018">
    <property type="term" value="P:regulation of DNA recombination"/>
    <property type="evidence" value="ECO:0007669"/>
    <property type="project" value="TreeGrafter"/>
</dbReference>
<dbReference type="GeneID" id="77258151"/>
<keyword evidence="5" id="KW-0233">DNA recombination</keyword>
<name>A0A1W6KFU5_9GAMM</name>
<evidence type="ECO:0000313" key="7">
    <source>
        <dbReference type="Proteomes" id="UP000193100"/>
    </source>
</evidence>
<protein>
    <recommendedName>
        <fullName evidence="3">Recombination-associated protein RdgC</fullName>
    </recommendedName>
</protein>
<evidence type="ECO:0000256" key="3">
    <source>
        <dbReference type="ARBA" id="ARBA00022296"/>
    </source>
</evidence>
<keyword evidence="6" id="KW-0614">Plasmid</keyword>
<dbReference type="InterPro" id="IPR007476">
    <property type="entry name" value="RdgC"/>
</dbReference>
<keyword evidence="4" id="KW-0963">Cytoplasm</keyword>
<dbReference type="GO" id="GO:0006310">
    <property type="term" value="P:DNA recombination"/>
    <property type="evidence" value="ECO:0007669"/>
    <property type="project" value="UniProtKB-KW"/>
</dbReference>
<dbReference type="GO" id="GO:0043590">
    <property type="term" value="C:bacterial nucleoid"/>
    <property type="evidence" value="ECO:0007669"/>
    <property type="project" value="TreeGrafter"/>
</dbReference>
<dbReference type="GO" id="GO:0003690">
    <property type="term" value="F:double-stranded DNA binding"/>
    <property type="evidence" value="ECO:0007669"/>
    <property type="project" value="TreeGrafter"/>
</dbReference>
<comment type="subcellular location">
    <subcellularLocation>
        <location evidence="1">Cytoplasm</location>
        <location evidence="1">Nucleoid</location>
    </subcellularLocation>
</comment>
<evidence type="ECO:0000256" key="1">
    <source>
        <dbReference type="ARBA" id="ARBA00004453"/>
    </source>
</evidence>
<dbReference type="EMBL" id="CP020932">
    <property type="protein sequence ID" value="ARM86273.1"/>
    <property type="molecule type" value="Genomic_DNA"/>
</dbReference>
<evidence type="ECO:0000256" key="5">
    <source>
        <dbReference type="ARBA" id="ARBA00023172"/>
    </source>
</evidence>
<dbReference type="AlphaFoldDB" id="A0A1W6KFU5"/>
<dbReference type="PANTHER" id="PTHR38103:SF1">
    <property type="entry name" value="RECOMBINATION-ASSOCIATED PROTEIN RDGC"/>
    <property type="match status" value="1"/>
</dbReference>
<reference evidence="6 7" key="1">
    <citation type="submission" date="2017-04" db="EMBL/GenBank/DDBJ databases">
        <title>Genome Sequence of Marinobacter salarius strain SMR5 Isolated from a culture of the Diatom Skeletonema marinoi.</title>
        <authorList>
            <person name="Topel M."/>
            <person name="Pinder M.I.M."/>
            <person name="Johansson O.N."/>
            <person name="Kourtchenko O."/>
            <person name="Godhe A."/>
            <person name="Clarke A.K."/>
        </authorList>
    </citation>
    <scope>NUCLEOTIDE SEQUENCE [LARGE SCALE GENOMIC DNA]</scope>
    <source>
        <strain evidence="6 7">SMR5</strain>
        <plasmid evidence="7">Plasmid psmr5</plasmid>
    </source>
</reference>
<geneLocation type="plasmid" evidence="7">
    <name>psmr5</name>
</geneLocation>
<gene>
    <name evidence="6" type="primary">rdgC</name>
    <name evidence="6" type="ORF">MARSALSMR5_04256</name>
</gene>
<evidence type="ECO:0000256" key="4">
    <source>
        <dbReference type="ARBA" id="ARBA00022490"/>
    </source>
</evidence>